<feature type="domain" description="ABC transmembrane type-2" evidence="6">
    <location>
        <begin position="147"/>
        <end position="373"/>
    </location>
</feature>
<dbReference type="GO" id="GO:0140359">
    <property type="term" value="F:ABC-type transporter activity"/>
    <property type="evidence" value="ECO:0007669"/>
    <property type="project" value="InterPro"/>
</dbReference>
<accession>A0A151ATA0</accession>
<feature type="transmembrane region" description="Helical" evidence="5">
    <location>
        <begin position="182"/>
        <end position="203"/>
    </location>
</feature>
<keyword evidence="3 5" id="KW-1133">Transmembrane helix</keyword>
<keyword evidence="4 5" id="KW-0472">Membrane</keyword>
<organism evidence="7 8">
    <name type="scientific">Clostridium tepidiprofundi DSM 19306</name>
    <dbReference type="NCBI Taxonomy" id="1121338"/>
    <lineage>
        <taxon>Bacteria</taxon>
        <taxon>Bacillati</taxon>
        <taxon>Bacillota</taxon>
        <taxon>Clostridia</taxon>
        <taxon>Eubacteriales</taxon>
        <taxon>Clostridiaceae</taxon>
        <taxon>Clostridium</taxon>
    </lineage>
</organism>
<feature type="transmembrane region" description="Helical" evidence="5">
    <location>
        <begin position="223"/>
        <end position="248"/>
    </location>
</feature>
<proteinExistence type="predicted"/>
<dbReference type="EMBL" id="LTBA01000055">
    <property type="protein sequence ID" value="KYH30835.1"/>
    <property type="molecule type" value="Genomic_DNA"/>
</dbReference>
<reference evidence="7 8" key="1">
    <citation type="submission" date="2016-02" db="EMBL/GenBank/DDBJ databases">
        <title>Genome sequence of Clostridium tepidiprofundi DSM 19306.</title>
        <authorList>
            <person name="Poehlein A."/>
            <person name="Daniel R."/>
        </authorList>
    </citation>
    <scope>NUCLEOTIDE SEQUENCE [LARGE SCALE GENOMIC DNA]</scope>
    <source>
        <strain evidence="7 8">DSM 19306</strain>
    </source>
</reference>
<dbReference type="InterPro" id="IPR047817">
    <property type="entry name" value="ABC2_TM_bact-type"/>
</dbReference>
<sequence>MKILSIIIKELKHDFRDKHLISIMILFPLLLIVILGAAFSGGFDGESLDLNNTRVIYHSDEKGEFSKGFSEFIKRFNDMGMTFENIDDKENALELVKNDYYACYIEIDEPNKQIKLYKNNRYNFEAGLIEGVLGTFVQRYNVISEIAKTNTSALKKISLKGDTSFVKVESIDKKKSPRAIDYYGITMLTMTIMYSIMTGTEAIKMEERIKTENRMHVSPTRKYNVFIGKVLGVFLVSMFQMLIVMIFSKKVFNVYFGNDICTVLVILCSQIIMSICVGVGIGIMIKREEIANGFMNVIIPVMVFLGGGYVPIEQYNIKALNLISNISPVKWINKSIFSVVYGNDYRYVKTAIMVNVSIALVFFILSSLRFMRKEVA</sequence>
<evidence type="ECO:0000313" key="7">
    <source>
        <dbReference type="EMBL" id="KYH30835.1"/>
    </source>
</evidence>
<dbReference type="InterPro" id="IPR013525">
    <property type="entry name" value="ABC2_TM"/>
</dbReference>
<dbReference type="PANTHER" id="PTHR43027:SF1">
    <property type="entry name" value="DOXORUBICIN RESISTANCE ABC TRANSPORTER PERMEASE PROTEIN DRRC-RELATED"/>
    <property type="match status" value="1"/>
</dbReference>
<name>A0A151ATA0_9CLOT</name>
<feature type="transmembrane region" description="Helical" evidence="5">
    <location>
        <begin position="293"/>
        <end position="312"/>
    </location>
</feature>
<gene>
    <name evidence="7" type="ORF">CLTEP_24880</name>
</gene>
<dbReference type="STRING" id="1121338.CLTEP_24880"/>
<dbReference type="GO" id="GO:0016020">
    <property type="term" value="C:membrane"/>
    <property type="evidence" value="ECO:0007669"/>
    <property type="project" value="UniProtKB-SubCell"/>
</dbReference>
<dbReference type="PROSITE" id="PS51012">
    <property type="entry name" value="ABC_TM2"/>
    <property type="match status" value="1"/>
</dbReference>
<comment type="caution">
    <text evidence="7">The sequence shown here is derived from an EMBL/GenBank/DDBJ whole genome shotgun (WGS) entry which is preliminary data.</text>
</comment>
<feature type="transmembrane region" description="Helical" evidence="5">
    <location>
        <begin position="351"/>
        <end position="371"/>
    </location>
</feature>
<dbReference type="RefSeq" id="WP_066827143.1">
    <property type="nucleotide sequence ID" value="NZ_LTBA01000055.1"/>
</dbReference>
<protein>
    <submittedName>
        <fullName evidence="7">ABC-2 family transporter protein</fullName>
    </submittedName>
</protein>
<comment type="subcellular location">
    <subcellularLocation>
        <location evidence="1">Membrane</location>
        <topology evidence="1">Multi-pass membrane protein</topology>
    </subcellularLocation>
</comment>
<keyword evidence="2 5" id="KW-0812">Transmembrane</keyword>
<evidence type="ECO:0000256" key="2">
    <source>
        <dbReference type="ARBA" id="ARBA00022692"/>
    </source>
</evidence>
<feature type="transmembrane region" description="Helical" evidence="5">
    <location>
        <begin position="20"/>
        <end position="43"/>
    </location>
</feature>
<evidence type="ECO:0000256" key="5">
    <source>
        <dbReference type="SAM" id="Phobius"/>
    </source>
</evidence>
<dbReference type="PANTHER" id="PTHR43027">
    <property type="entry name" value="DOXORUBICIN RESISTANCE ABC TRANSPORTER PERMEASE PROTEIN DRRC-RELATED"/>
    <property type="match status" value="1"/>
</dbReference>
<evidence type="ECO:0000313" key="8">
    <source>
        <dbReference type="Proteomes" id="UP000075531"/>
    </source>
</evidence>
<evidence type="ECO:0000256" key="4">
    <source>
        <dbReference type="ARBA" id="ARBA00023136"/>
    </source>
</evidence>
<evidence type="ECO:0000256" key="3">
    <source>
        <dbReference type="ARBA" id="ARBA00022989"/>
    </source>
</evidence>
<feature type="transmembrane region" description="Helical" evidence="5">
    <location>
        <begin position="260"/>
        <end position="281"/>
    </location>
</feature>
<keyword evidence="8" id="KW-1185">Reference proteome</keyword>
<evidence type="ECO:0000256" key="1">
    <source>
        <dbReference type="ARBA" id="ARBA00004141"/>
    </source>
</evidence>
<dbReference type="Pfam" id="PF12698">
    <property type="entry name" value="ABC2_membrane_3"/>
    <property type="match status" value="1"/>
</dbReference>
<dbReference type="Proteomes" id="UP000075531">
    <property type="component" value="Unassembled WGS sequence"/>
</dbReference>
<dbReference type="InterPro" id="IPR052902">
    <property type="entry name" value="ABC-2_transporter"/>
</dbReference>
<evidence type="ECO:0000259" key="6">
    <source>
        <dbReference type="PROSITE" id="PS51012"/>
    </source>
</evidence>
<dbReference type="PATRIC" id="fig|1121338.3.peg.2581"/>
<dbReference type="NCBIfam" id="NF038293">
    <property type="entry name" value="permease_SagG"/>
    <property type="match status" value="1"/>
</dbReference>
<dbReference type="OrthoDB" id="1864035at2"/>
<dbReference type="AlphaFoldDB" id="A0A151ATA0"/>